<evidence type="ECO:0000313" key="2">
    <source>
        <dbReference type="EMBL" id="PNS16675.1"/>
    </source>
</evidence>
<dbReference type="Proteomes" id="UP000243797">
    <property type="component" value="Unassembled WGS sequence"/>
</dbReference>
<comment type="caution">
    <text evidence="2">The sequence shown here is derived from an EMBL/GenBank/DDBJ whole genome shotgun (WGS) entry which is preliminary data.</text>
</comment>
<feature type="compositionally biased region" description="Low complexity" evidence="1">
    <location>
        <begin position="381"/>
        <end position="390"/>
    </location>
</feature>
<dbReference type="OrthoDB" id="10251744at2759"/>
<feature type="region of interest" description="Disordered" evidence="1">
    <location>
        <begin position="367"/>
        <end position="556"/>
    </location>
</feature>
<accession>A0A2K1QNH7</accession>
<keyword evidence="3" id="KW-1185">Reference proteome</keyword>
<feature type="compositionally biased region" description="Polar residues" evidence="1">
    <location>
        <begin position="535"/>
        <end position="544"/>
    </location>
</feature>
<feature type="compositionally biased region" description="Basic and acidic residues" evidence="1">
    <location>
        <begin position="600"/>
        <end position="613"/>
    </location>
</feature>
<evidence type="ECO:0000313" key="3">
    <source>
        <dbReference type="Proteomes" id="UP000243797"/>
    </source>
</evidence>
<name>A0A2K1QNH7_9PEZI</name>
<dbReference type="InParanoid" id="A0A2K1QNH7"/>
<feature type="region of interest" description="Disordered" evidence="1">
    <location>
        <begin position="1"/>
        <end position="42"/>
    </location>
</feature>
<feature type="compositionally biased region" description="Basic and acidic residues" evidence="1">
    <location>
        <begin position="16"/>
        <end position="38"/>
    </location>
</feature>
<proteinExistence type="predicted"/>
<feature type="compositionally biased region" description="Basic and acidic residues" evidence="1">
    <location>
        <begin position="484"/>
        <end position="504"/>
    </location>
</feature>
<evidence type="ECO:0000256" key="1">
    <source>
        <dbReference type="SAM" id="MobiDB-lite"/>
    </source>
</evidence>
<feature type="compositionally biased region" description="Basic and acidic residues" evidence="1">
    <location>
        <begin position="625"/>
        <end position="639"/>
    </location>
</feature>
<organism evidence="2 3">
    <name type="scientific">Sphaceloma murrayae</name>
    <dbReference type="NCBI Taxonomy" id="2082308"/>
    <lineage>
        <taxon>Eukaryota</taxon>
        <taxon>Fungi</taxon>
        <taxon>Dikarya</taxon>
        <taxon>Ascomycota</taxon>
        <taxon>Pezizomycotina</taxon>
        <taxon>Dothideomycetes</taxon>
        <taxon>Dothideomycetidae</taxon>
        <taxon>Myriangiales</taxon>
        <taxon>Elsinoaceae</taxon>
        <taxon>Sphaceloma</taxon>
    </lineage>
</organism>
<feature type="region of interest" description="Disordered" evidence="1">
    <location>
        <begin position="591"/>
        <end position="639"/>
    </location>
</feature>
<sequence length="639" mass="71592">MSPQSPATSQILSDRLMARRMESKRARRRTDFGPRRDADDDDIFMAEAKASGVREPSVRDDISRRHVDNEDQLRDQRARGAATRALGMKEMDEKLQKLEKQNFDLKMEVFYRREHEDRLRDRLSKMHDQVELARRIQEEHRTLLELNKDLARDLEKSNDAVDQAVQMICDLEAQVEILQAKSRIPSSHSDSGYGGSLAPAATAVHPRPVAKQYLSGSSPVRNMDNLGDRHIVPRSRVPSFMSDTGNGTLALREAYASTGKNLRQAMSFVSILSDSTTRDVEKVDDLGSPRLSALSESSFPSIYDLKKPITDSADAEDENDVPPTEETPRANCREDSISRVSHWIERDRNLTPVRQLDFAAERHFNGPVMYGGDSTDESRRTSTTSTEFDSGFVGFPDGGSIITGTPSRFRENEESPKSQAKGHGRLPVQAPDYHRRKSSAEVYLHSKSVNSPVRLSYHRRKSSAETQLHRRSPSRQRQASPIVEHGEHWPLDHRPRQDSCHVERSGTPTKSTGVCRKGSTRASLAAKTQRLWGRLSTTGTRDSTSPPPKPRMDGRDPLVKSSTIAGFSQNNAAGDAEGHMSLGLVGMHYANPTKASTRRRSAETARRRQKAPEMSRNGAQAAWEGRGEGDKRGNREWRA</sequence>
<protein>
    <submittedName>
        <fullName evidence="2">Uncharacterized protein</fullName>
    </submittedName>
</protein>
<dbReference type="AlphaFoldDB" id="A0A2K1QNH7"/>
<reference evidence="2 3" key="1">
    <citation type="submission" date="2017-06" db="EMBL/GenBank/DDBJ databases">
        <title>Draft genome sequence of a variant of Elsinoe murrayae.</title>
        <authorList>
            <person name="Cheng Q."/>
        </authorList>
    </citation>
    <scope>NUCLEOTIDE SEQUENCE [LARGE SCALE GENOMIC DNA]</scope>
    <source>
        <strain evidence="2 3">CQ-2017a</strain>
    </source>
</reference>
<feature type="region of interest" description="Disordered" evidence="1">
    <location>
        <begin position="311"/>
        <end position="334"/>
    </location>
</feature>
<gene>
    <name evidence="2" type="ORF">CAC42_4639</name>
</gene>
<dbReference type="STRING" id="2082308.A0A2K1QNH7"/>
<dbReference type="EMBL" id="NKHZ01000055">
    <property type="protein sequence ID" value="PNS16675.1"/>
    <property type="molecule type" value="Genomic_DNA"/>
</dbReference>
<feature type="compositionally biased region" description="Polar residues" evidence="1">
    <location>
        <begin position="1"/>
        <end position="12"/>
    </location>
</feature>